<evidence type="ECO:0000256" key="1">
    <source>
        <dbReference type="ARBA" id="ARBA00007374"/>
    </source>
</evidence>
<keyword evidence="4 8" id="KW-0418">Kinase</keyword>
<evidence type="ECO:0000256" key="3">
    <source>
        <dbReference type="ARBA" id="ARBA00022741"/>
    </source>
</evidence>
<keyword evidence="2 8" id="KW-0808">Transferase</keyword>
<dbReference type="GO" id="GO:0005634">
    <property type="term" value="C:nucleus"/>
    <property type="evidence" value="ECO:0007669"/>
    <property type="project" value="TreeGrafter"/>
</dbReference>
<dbReference type="PANTHER" id="PTHR12400:SF51">
    <property type="entry name" value="INOSITOL POLYPHOSPHATE MULTIKINASE"/>
    <property type="match status" value="1"/>
</dbReference>
<dbReference type="GO" id="GO:0008440">
    <property type="term" value="F:inositol-1,4,5-trisphosphate 3-kinase activity"/>
    <property type="evidence" value="ECO:0007669"/>
    <property type="project" value="TreeGrafter"/>
</dbReference>
<comment type="similarity">
    <text evidence="1 8">Belongs to the inositol phosphokinase (IPK) family.</text>
</comment>
<dbReference type="Proteomes" id="UP001153636">
    <property type="component" value="Chromosome 3"/>
</dbReference>
<evidence type="ECO:0000256" key="5">
    <source>
        <dbReference type="ARBA" id="ARBA00022840"/>
    </source>
</evidence>
<dbReference type="GO" id="GO:0032958">
    <property type="term" value="P:inositol phosphate biosynthetic process"/>
    <property type="evidence" value="ECO:0007669"/>
    <property type="project" value="InterPro"/>
</dbReference>
<dbReference type="InterPro" id="IPR005522">
    <property type="entry name" value="IPK"/>
</dbReference>
<evidence type="ECO:0000256" key="7">
    <source>
        <dbReference type="ARBA" id="ARBA00036525"/>
    </source>
</evidence>
<dbReference type="GO" id="GO:0005737">
    <property type="term" value="C:cytoplasm"/>
    <property type="evidence" value="ECO:0007669"/>
    <property type="project" value="TreeGrafter"/>
</dbReference>
<dbReference type="Pfam" id="PF03770">
    <property type="entry name" value="IPK"/>
    <property type="match status" value="1"/>
</dbReference>
<keyword evidence="5" id="KW-0067">ATP-binding</keyword>
<dbReference type="OrthoDB" id="5958943at2759"/>
<sequence length="440" mass="50995">MGKSEVQSIPIHRPEPNLICVPAPCKSVLHTNQFANSLEKLEITEEDGREEIEEAAKIPEGYEKYNNQMAGHVNDNNIGMLKQEGMVLKPILKRECGERETGFYKNLSFTLDKTISELKNFVPKYFGTKQLTVDGKTREFIVLEDLIKDFKEPCIMDIKIGKRTWDPNATLEKIRSEERKYQDCKRDLGFCIPGFQVYKLSNNQLVKYDKEFGKSLNKERAEDAIKTFLNAEGTRMCRSLIVQFLAALWQIQYWARNQRQLRLYSSSILLVYDARRLREKMKFGKLTSCFKLTRKGSLYRPMSLAVLNKNNECDRIPTGFSGQLTKEGPILKSPRSPSKSVNLEMPTIASNNTWSKSISSLKRTHSFQNNYDKDVQCRKQDYTYLLDELNTEQKTECWAFAKMIDFAHVFPAENCDIDRNYLDGIENLVRIFEELLIESD</sequence>
<evidence type="ECO:0000313" key="10">
    <source>
        <dbReference type="Proteomes" id="UP001153636"/>
    </source>
</evidence>
<dbReference type="AlphaFoldDB" id="A0A9P0CTX2"/>
<proteinExistence type="inferred from homology"/>
<dbReference type="PANTHER" id="PTHR12400">
    <property type="entry name" value="INOSITOL POLYPHOSPHATE KINASE"/>
    <property type="match status" value="1"/>
</dbReference>
<protein>
    <recommendedName>
        <fullName evidence="8">Kinase</fullName>
        <ecNumber evidence="8">2.7.-.-</ecNumber>
    </recommendedName>
</protein>
<dbReference type="GO" id="GO:0005524">
    <property type="term" value="F:ATP binding"/>
    <property type="evidence" value="ECO:0007669"/>
    <property type="project" value="UniProtKB-KW"/>
</dbReference>
<reference evidence="9" key="1">
    <citation type="submission" date="2022-01" db="EMBL/GenBank/DDBJ databases">
        <authorList>
            <person name="King R."/>
        </authorList>
    </citation>
    <scope>NUCLEOTIDE SEQUENCE</scope>
</reference>
<evidence type="ECO:0000256" key="6">
    <source>
        <dbReference type="ARBA" id="ARBA00036164"/>
    </source>
</evidence>
<accession>A0A9P0CTX2</accession>
<evidence type="ECO:0000256" key="8">
    <source>
        <dbReference type="RuleBase" id="RU363090"/>
    </source>
</evidence>
<evidence type="ECO:0000256" key="2">
    <source>
        <dbReference type="ARBA" id="ARBA00022679"/>
    </source>
</evidence>
<dbReference type="InterPro" id="IPR038286">
    <property type="entry name" value="IPK_sf"/>
</dbReference>
<name>A0A9P0CTX2_9CUCU</name>
<gene>
    <name evidence="9" type="ORF">PSYICH_LOCUS8664</name>
</gene>
<keyword evidence="3" id="KW-0547">Nucleotide-binding</keyword>
<comment type="catalytic activity">
    <reaction evidence="7">
        <text>1D-myo-inositol 1,3,4,6-tetrakisphosphate + ATP = 1D-myo-inositol 1,3,4,5,6-pentakisphosphate + ADP + H(+)</text>
        <dbReference type="Rhea" id="RHEA:12717"/>
        <dbReference type="ChEBI" id="CHEBI:15378"/>
        <dbReference type="ChEBI" id="CHEBI:30616"/>
        <dbReference type="ChEBI" id="CHEBI:57660"/>
        <dbReference type="ChEBI" id="CHEBI:57733"/>
        <dbReference type="ChEBI" id="CHEBI:456216"/>
        <dbReference type="EC" id="2.7.1.140"/>
    </reaction>
</comment>
<evidence type="ECO:0000256" key="4">
    <source>
        <dbReference type="ARBA" id="ARBA00022777"/>
    </source>
</evidence>
<comment type="catalytic activity">
    <reaction evidence="6">
        <text>1D-myo-inositol 1,4,5-trisphosphate + 2 ATP = 1D-myo-inositol 1,3,4,5,6-pentakisphosphate + 2 ADP + 2 H(+)</text>
        <dbReference type="Rhea" id="RHEA:32359"/>
        <dbReference type="ChEBI" id="CHEBI:15378"/>
        <dbReference type="ChEBI" id="CHEBI:30616"/>
        <dbReference type="ChEBI" id="CHEBI:57733"/>
        <dbReference type="ChEBI" id="CHEBI:203600"/>
        <dbReference type="ChEBI" id="CHEBI:456216"/>
        <dbReference type="EC" id="2.7.1.151"/>
    </reaction>
</comment>
<dbReference type="EC" id="2.7.-.-" evidence="8"/>
<dbReference type="Gene3D" id="3.30.470.160">
    <property type="entry name" value="Inositol polyphosphate kinase"/>
    <property type="match status" value="1"/>
</dbReference>
<dbReference type="SUPFAM" id="SSF56104">
    <property type="entry name" value="SAICAR synthase-like"/>
    <property type="match status" value="1"/>
</dbReference>
<dbReference type="EMBL" id="OV651815">
    <property type="protein sequence ID" value="CAH1108239.1"/>
    <property type="molecule type" value="Genomic_DNA"/>
</dbReference>
<keyword evidence="10" id="KW-1185">Reference proteome</keyword>
<evidence type="ECO:0000313" key="9">
    <source>
        <dbReference type="EMBL" id="CAH1108239.1"/>
    </source>
</evidence>
<organism evidence="9 10">
    <name type="scientific">Psylliodes chrysocephalus</name>
    <dbReference type="NCBI Taxonomy" id="3402493"/>
    <lineage>
        <taxon>Eukaryota</taxon>
        <taxon>Metazoa</taxon>
        <taxon>Ecdysozoa</taxon>
        <taxon>Arthropoda</taxon>
        <taxon>Hexapoda</taxon>
        <taxon>Insecta</taxon>
        <taxon>Pterygota</taxon>
        <taxon>Neoptera</taxon>
        <taxon>Endopterygota</taxon>
        <taxon>Coleoptera</taxon>
        <taxon>Polyphaga</taxon>
        <taxon>Cucujiformia</taxon>
        <taxon>Chrysomeloidea</taxon>
        <taxon>Chrysomelidae</taxon>
        <taxon>Galerucinae</taxon>
        <taxon>Alticini</taxon>
        <taxon>Psylliodes</taxon>
    </lineage>
</organism>
<dbReference type="GO" id="GO:0051765">
    <property type="term" value="F:inositol tetrakisphosphate kinase activity"/>
    <property type="evidence" value="ECO:0007669"/>
    <property type="project" value="TreeGrafter"/>
</dbReference>